<evidence type="ECO:0000256" key="11">
    <source>
        <dbReference type="ARBA" id="ARBA00052079"/>
    </source>
</evidence>
<dbReference type="InterPro" id="IPR001254">
    <property type="entry name" value="Trypsin_dom"/>
</dbReference>
<dbReference type="GO" id="GO:0030246">
    <property type="term" value="F:carbohydrate binding"/>
    <property type="evidence" value="ECO:0007669"/>
    <property type="project" value="UniProtKB-KW"/>
</dbReference>
<dbReference type="GO" id="GO:0004252">
    <property type="term" value="F:serine-type endopeptidase activity"/>
    <property type="evidence" value="ECO:0007669"/>
    <property type="project" value="InterPro"/>
</dbReference>
<keyword evidence="2" id="KW-0768">Sushi</keyword>
<dbReference type="FunFam" id="2.40.10.10:FF:000120">
    <property type="entry name" value="Putative serine protease"/>
    <property type="match status" value="1"/>
</dbReference>
<evidence type="ECO:0000256" key="8">
    <source>
        <dbReference type="ARBA" id="ARBA00022825"/>
    </source>
</evidence>
<dbReference type="EC" id="3.4.21.84" evidence="12"/>
<keyword evidence="9" id="KW-0130">Cell adhesion</keyword>
<name>A0A482Z7J7_9ARAC</name>
<organism evidence="15">
    <name type="scientific">Hickmania troglodytes</name>
    <dbReference type="NCBI Taxonomy" id="489260"/>
    <lineage>
        <taxon>Eukaryota</taxon>
        <taxon>Metazoa</taxon>
        <taxon>Ecdysozoa</taxon>
        <taxon>Arthropoda</taxon>
        <taxon>Chelicerata</taxon>
        <taxon>Arachnida</taxon>
        <taxon>Araneae</taxon>
        <taxon>Araneomorphae</taxon>
        <taxon>Austrochilidae</taxon>
        <taxon>Hickmania</taxon>
    </lineage>
</organism>
<dbReference type="InterPro" id="IPR001314">
    <property type="entry name" value="Peptidase_S1A"/>
</dbReference>
<keyword evidence="6" id="KW-0378">Hydrolase</keyword>
<dbReference type="PANTHER" id="PTHR24252">
    <property type="entry name" value="ACROSIN-RELATED"/>
    <property type="match status" value="1"/>
</dbReference>
<keyword evidence="5" id="KW-0430">Lectin</keyword>
<dbReference type="SUPFAM" id="SSF50494">
    <property type="entry name" value="Trypsin-like serine proteases"/>
    <property type="match status" value="1"/>
</dbReference>
<comment type="catalytic activity">
    <reaction evidence="11">
        <text>Selective cleavage of 103-Arg-|-Ser-104 and 124-Ile-|-Ile-125 bonds in Limulus clotting factor B to form activated factor B. Cleavage of -Pro-Arg-|-Xaa- bonds in synthetic substrates.</text>
        <dbReference type="EC" id="3.4.21.84"/>
    </reaction>
</comment>
<keyword evidence="3" id="KW-0645">Protease</keyword>
<evidence type="ECO:0000256" key="10">
    <source>
        <dbReference type="ARBA" id="ARBA00023157"/>
    </source>
</evidence>
<accession>A0A482Z7J7</accession>
<protein>
    <recommendedName>
        <fullName evidence="12">limulus clotting factor C</fullName>
        <ecNumber evidence="12">3.4.21.84</ecNumber>
    </recommendedName>
</protein>
<evidence type="ECO:0000256" key="3">
    <source>
        <dbReference type="ARBA" id="ARBA00022670"/>
    </source>
</evidence>
<dbReference type="GO" id="GO:0007155">
    <property type="term" value="P:cell adhesion"/>
    <property type="evidence" value="ECO:0007669"/>
    <property type="project" value="UniProtKB-KW"/>
</dbReference>
<dbReference type="Gene3D" id="2.40.10.10">
    <property type="entry name" value="Trypsin-like serine proteases"/>
    <property type="match status" value="1"/>
</dbReference>
<dbReference type="CDD" id="cd00190">
    <property type="entry name" value="Tryp_SPc"/>
    <property type="match status" value="1"/>
</dbReference>
<dbReference type="AlphaFoldDB" id="A0A482Z7J7"/>
<dbReference type="Pfam" id="PF00089">
    <property type="entry name" value="Trypsin"/>
    <property type="match status" value="1"/>
</dbReference>
<keyword evidence="1" id="KW-0245">EGF-like domain</keyword>
<evidence type="ECO:0000256" key="1">
    <source>
        <dbReference type="ARBA" id="ARBA00022536"/>
    </source>
</evidence>
<reference evidence="15" key="1">
    <citation type="submission" date="2017-03" db="EMBL/GenBank/DDBJ databases">
        <authorList>
            <person name="QRISCLOUD D."/>
        </authorList>
    </citation>
    <scope>NUCLEOTIDE SEQUENCE</scope>
</reference>
<evidence type="ECO:0000256" key="5">
    <source>
        <dbReference type="ARBA" id="ARBA00022734"/>
    </source>
</evidence>
<evidence type="ECO:0000256" key="6">
    <source>
        <dbReference type="ARBA" id="ARBA00022801"/>
    </source>
</evidence>
<evidence type="ECO:0000256" key="13">
    <source>
        <dbReference type="SAM" id="SignalP"/>
    </source>
</evidence>
<dbReference type="PROSITE" id="PS00134">
    <property type="entry name" value="TRYPSIN_HIS"/>
    <property type="match status" value="1"/>
</dbReference>
<keyword evidence="8" id="KW-0720">Serine protease</keyword>
<dbReference type="InterPro" id="IPR009003">
    <property type="entry name" value="Peptidase_S1_PA"/>
</dbReference>
<evidence type="ECO:0000256" key="7">
    <source>
        <dbReference type="ARBA" id="ARBA00022820"/>
    </source>
</evidence>
<evidence type="ECO:0000259" key="14">
    <source>
        <dbReference type="PROSITE" id="PS50240"/>
    </source>
</evidence>
<feature type="domain" description="Peptidase S1" evidence="14">
    <location>
        <begin position="47"/>
        <end position="288"/>
    </location>
</feature>
<reference evidence="15" key="2">
    <citation type="submission" date="2019-04" db="EMBL/GenBank/DDBJ databases">
        <title>Unravelling the molecular evolution of spider venoms.</title>
        <authorList>
            <person name="Pineda S."/>
        </authorList>
    </citation>
    <scope>NUCLEOTIDE SEQUENCE</scope>
</reference>
<keyword evidence="7" id="KW-0353">Hemolymph clotting</keyword>
<dbReference type="PANTHER" id="PTHR24252:SF7">
    <property type="entry name" value="HYALIN"/>
    <property type="match status" value="1"/>
</dbReference>
<evidence type="ECO:0000256" key="2">
    <source>
        <dbReference type="ARBA" id="ARBA00022659"/>
    </source>
</evidence>
<dbReference type="InterPro" id="IPR043504">
    <property type="entry name" value="Peptidase_S1_PA_chymotrypsin"/>
</dbReference>
<evidence type="ECO:0000256" key="4">
    <source>
        <dbReference type="ARBA" id="ARBA00022729"/>
    </source>
</evidence>
<keyword evidence="4 13" id="KW-0732">Signal</keyword>
<dbReference type="InterPro" id="IPR018114">
    <property type="entry name" value="TRYPSIN_HIS"/>
</dbReference>
<sequence>MNVLLKVVFSLASWTALEAAPQPHPGDIDNRPECDCGSSIRSVGTRVVGGQDAVRGRFPYATGLMFRTYGAQPRRMELDQTFCGGTLITDRHILTAAHCVHGKSPWDLSLNVGDYDIATRNETPNVFREVTAFVKHPDYAAAAFRNDIAVVQMDRPVDWNSGIKAASIAGRDVPLSPGTKVTVYGWGRLQYGGGRPSVLQSLELPVMSREECQQRYHTIITDNMLCAGGETGHDACIGDSGSGLTVRLDNEYALVGVVSFGKKCALPHVAGVYTRVPNFVDWIYEQTRDAACRPCIATQR</sequence>
<dbReference type="GO" id="GO:0042381">
    <property type="term" value="P:hemolymph coagulation"/>
    <property type="evidence" value="ECO:0007669"/>
    <property type="project" value="UniProtKB-KW"/>
</dbReference>
<dbReference type="PRINTS" id="PR00722">
    <property type="entry name" value="CHYMOTRYPSIN"/>
</dbReference>
<dbReference type="PROSITE" id="PS50240">
    <property type="entry name" value="TRYPSIN_DOM"/>
    <property type="match status" value="1"/>
</dbReference>
<dbReference type="SMART" id="SM00020">
    <property type="entry name" value="Tryp_SPc"/>
    <property type="match status" value="1"/>
</dbReference>
<evidence type="ECO:0000313" key="15">
    <source>
        <dbReference type="EMBL" id="SMD29394.1"/>
    </source>
</evidence>
<evidence type="ECO:0000256" key="9">
    <source>
        <dbReference type="ARBA" id="ARBA00022889"/>
    </source>
</evidence>
<feature type="signal peptide" evidence="13">
    <location>
        <begin position="1"/>
        <end position="19"/>
    </location>
</feature>
<evidence type="ECO:0000256" key="12">
    <source>
        <dbReference type="ARBA" id="ARBA00066707"/>
    </source>
</evidence>
<keyword evidence="10" id="KW-1015">Disulfide bond</keyword>
<dbReference type="GO" id="GO:0006508">
    <property type="term" value="P:proteolysis"/>
    <property type="evidence" value="ECO:0007669"/>
    <property type="project" value="UniProtKB-KW"/>
</dbReference>
<dbReference type="EMBL" id="HAGM01000308">
    <property type="protein sequence ID" value="SMD29394.1"/>
    <property type="molecule type" value="Transcribed_RNA"/>
</dbReference>
<feature type="chain" id="PRO_5019733927" description="limulus clotting factor C" evidence="13">
    <location>
        <begin position="20"/>
        <end position="300"/>
    </location>
</feature>
<proteinExistence type="predicted"/>